<dbReference type="EMBL" id="PGFZ01000012">
    <property type="protein sequence ID" value="POZ50303.1"/>
    <property type="molecule type" value="Genomic_DNA"/>
</dbReference>
<evidence type="ECO:0000313" key="2">
    <source>
        <dbReference type="Proteomes" id="UP000237423"/>
    </source>
</evidence>
<comment type="caution">
    <text evidence="1">The sequence shown here is derived from an EMBL/GenBank/DDBJ whole genome shotgun (WGS) entry which is preliminary data.</text>
</comment>
<proteinExistence type="predicted"/>
<protein>
    <submittedName>
        <fullName evidence="1">Uncharacterized protein</fullName>
    </submittedName>
</protein>
<dbReference type="RefSeq" id="WP_103975451.1">
    <property type="nucleotide sequence ID" value="NZ_PGFZ01000012.1"/>
</dbReference>
<accession>A0A2S5CHL0</accession>
<gene>
    <name evidence="1" type="ORF">AADEFJLK_03887</name>
</gene>
<dbReference type="Proteomes" id="UP000237423">
    <property type="component" value="Unassembled WGS sequence"/>
</dbReference>
<organism evidence="1 2">
    <name type="scientific">Methylovulum psychrotolerans</name>
    <dbReference type="NCBI Taxonomy" id="1704499"/>
    <lineage>
        <taxon>Bacteria</taxon>
        <taxon>Pseudomonadati</taxon>
        <taxon>Pseudomonadota</taxon>
        <taxon>Gammaproteobacteria</taxon>
        <taxon>Methylococcales</taxon>
        <taxon>Methylococcaceae</taxon>
        <taxon>Methylovulum</taxon>
    </lineage>
</organism>
<name>A0A2S5CHL0_9GAMM</name>
<evidence type="ECO:0000313" key="1">
    <source>
        <dbReference type="EMBL" id="POZ50303.1"/>
    </source>
</evidence>
<dbReference type="AlphaFoldDB" id="A0A2S5CHL0"/>
<reference evidence="1 2" key="1">
    <citation type="submission" date="2017-11" db="EMBL/GenBank/DDBJ databases">
        <title>Draft Genome Sequence of Methylobacter psychrotolerans Sph1T, an Obligate Methanotroph from Low-Temperature Environments.</title>
        <authorList>
            <person name="Oshkin I.Y."/>
            <person name="Miroshnikov K."/>
            <person name="Belova S.E."/>
            <person name="Korzhenkov A."/>
            <person name="Toshchakov S.V."/>
            <person name="Dedysh S.N."/>
        </authorList>
    </citation>
    <scope>NUCLEOTIDE SEQUENCE [LARGE SCALE GENOMIC DNA]</scope>
    <source>
        <strain evidence="1 2">Sph1</strain>
    </source>
</reference>
<sequence>MITSEKIKIYAHYYGDSDMWARRAKSSEKAILSNDWYLIGSLIQEIELVNKGLASEKFTLNLKKHLIESCDNQETIRQLESLLAMNK</sequence>